<dbReference type="EMBL" id="MG288677">
    <property type="protein sequence ID" value="AVX34165.1"/>
    <property type="molecule type" value="Genomic_DNA"/>
</dbReference>
<accession>A0A2R4NDE6</accession>
<dbReference type="InterPro" id="IPR046507">
    <property type="entry name" value="DUF6685"/>
</dbReference>
<protein>
    <submittedName>
        <fullName evidence="1">Uncharacterized protein</fullName>
    </submittedName>
</protein>
<proteinExistence type="predicted"/>
<name>A0A2R4NDE6_KLEPN</name>
<keyword evidence="1" id="KW-0614">Plasmid</keyword>
<reference evidence="1" key="1">
    <citation type="submission" date="2017-10" db="EMBL/GenBank/DDBJ databases">
        <title>Klebsiella pneumoniae strain F160070 plasmid p160070-CTXM, complete sequence.</title>
        <authorList>
            <person name="Zhang D."/>
            <person name="Zhao Y."/>
            <person name="An H."/>
            <person name="Feng J."/>
            <person name="Zhan Z."/>
            <person name="Yin Z."/>
            <person name="Zhou D."/>
        </authorList>
    </citation>
    <scope>NUCLEOTIDE SEQUENCE</scope>
    <source>
        <strain evidence="1">F160070</strain>
        <plasmid evidence="1">p160070-CTXM</plasmid>
    </source>
</reference>
<dbReference type="AlphaFoldDB" id="A0A2R4NDE6"/>
<evidence type="ECO:0000313" key="1">
    <source>
        <dbReference type="EMBL" id="AVX34165.1"/>
    </source>
</evidence>
<sequence length="286" mass="34082">MMNIVNTIEFMVKDINKYLDDITLNAITVDGKTILKLEDMSNKNISPRLEKILRKLIKIEVEHIHNFDFSKLQSLENSKSFEHLPAKSKNPSCYRDLYSWGKGMRHTEKLRAEDESDWKKNIQHIEEEGFRRNRPIEITYYTWLDRYFVSNNGGSHHAALVVWQSVRDKLEYKREANITKLSIDKVSIKKLNSDYWSFILNFRYQTNINTLFNLFNSLVSKHTDMLEPSHYHGNYRLFFVPKSQLKMNKYAFEYWYRNSVKNKKIIALPEYLENPLQFHTGGILIQ</sequence>
<organism evidence="1">
    <name type="scientific">Klebsiella pneumoniae</name>
    <dbReference type="NCBI Taxonomy" id="573"/>
    <lineage>
        <taxon>Bacteria</taxon>
        <taxon>Pseudomonadati</taxon>
        <taxon>Pseudomonadota</taxon>
        <taxon>Gammaproteobacteria</taxon>
        <taxon>Enterobacterales</taxon>
        <taxon>Enterobacteriaceae</taxon>
        <taxon>Klebsiella/Raoultella group</taxon>
        <taxon>Klebsiella</taxon>
        <taxon>Klebsiella pneumoniae complex</taxon>
    </lineage>
</organism>
<dbReference type="Pfam" id="PF20390">
    <property type="entry name" value="DUF6685"/>
    <property type="match status" value="1"/>
</dbReference>
<dbReference type="GeneID" id="39627867"/>
<dbReference type="RefSeq" id="WP_063122221.1">
    <property type="nucleotide sequence ID" value="NZ_CP075261.1"/>
</dbReference>
<geneLocation type="plasmid" evidence="1">
    <name>p160070-CTXM</name>
</geneLocation>